<evidence type="ECO:0000256" key="1">
    <source>
        <dbReference type="SAM" id="SignalP"/>
    </source>
</evidence>
<dbReference type="Proteomes" id="UP000469724">
    <property type="component" value="Unassembled WGS sequence"/>
</dbReference>
<gene>
    <name evidence="2" type="ORF">G3N56_19340</name>
</gene>
<evidence type="ECO:0000313" key="3">
    <source>
        <dbReference type="Proteomes" id="UP000469724"/>
    </source>
</evidence>
<name>A0A7K3NSX7_9BACT</name>
<feature type="signal peptide" evidence="1">
    <location>
        <begin position="1"/>
        <end position="23"/>
    </location>
</feature>
<organism evidence="2 3">
    <name type="scientific">Desulfolutivibrio sulfodismutans</name>
    <dbReference type="NCBI Taxonomy" id="63561"/>
    <lineage>
        <taxon>Bacteria</taxon>
        <taxon>Pseudomonadati</taxon>
        <taxon>Thermodesulfobacteriota</taxon>
        <taxon>Desulfovibrionia</taxon>
        <taxon>Desulfovibrionales</taxon>
        <taxon>Desulfovibrionaceae</taxon>
        <taxon>Desulfolutivibrio</taxon>
    </lineage>
</organism>
<dbReference type="EMBL" id="JAAGRQ010000159">
    <property type="protein sequence ID" value="NDY58895.1"/>
    <property type="molecule type" value="Genomic_DNA"/>
</dbReference>
<accession>A0A7K3NSX7</accession>
<comment type="caution">
    <text evidence="2">The sequence shown here is derived from an EMBL/GenBank/DDBJ whole genome shotgun (WGS) entry which is preliminary data.</text>
</comment>
<keyword evidence="1" id="KW-0732">Signal</keyword>
<keyword evidence="3" id="KW-1185">Reference proteome</keyword>
<protein>
    <submittedName>
        <fullName evidence="2">Uncharacterized protein</fullName>
    </submittedName>
</protein>
<reference evidence="2 3" key="1">
    <citation type="submission" date="2020-02" db="EMBL/GenBank/DDBJ databases">
        <title>Comparative genomics of sulfur disproportionating microorganisms.</title>
        <authorList>
            <person name="Ward L.M."/>
            <person name="Bertran E."/>
            <person name="Johnston D.T."/>
        </authorList>
    </citation>
    <scope>NUCLEOTIDE SEQUENCE [LARGE SCALE GENOMIC DNA]</scope>
    <source>
        <strain evidence="2 3">DSM 3696</strain>
    </source>
</reference>
<evidence type="ECO:0000313" key="2">
    <source>
        <dbReference type="EMBL" id="NDY58895.1"/>
    </source>
</evidence>
<dbReference type="AlphaFoldDB" id="A0A7K3NSX7"/>
<dbReference type="RefSeq" id="WP_163303958.1">
    <property type="nucleotide sequence ID" value="NZ_JAAGRQ010000159.1"/>
</dbReference>
<sequence>MKKPLALFVMACLALSQALPAQASARHFRSSHDHFTEYAAMASDLFLSADDPAEKNTLGLLAASSSFYAERAYLVMQLTDILENMKEASDVDYVEKRIQDIKQFVLEVIRSEIKRVGDLAMSQENPDIKTVGNLIVNELRVFERNTGNL</sequence>
<feature type="chain" id="PRO_5029713390" evidence="1">
    <location>
        <begin position="24"/>
        <end position="149"/>
    </location>
</feature>
<proteinExistence type="predicted"/>